<dbReference type="SUPFAM" id="SSF46785">
    <property type="entry name" value="Winged helix' DNA-binding domain"/>
    <property type="match status" value="1"/>
</dbReference>
<evidence type="ECO:0000256" key="1">
    <source>
        <dbReference type="ARBA" id="ARBA00023015"/>
    </source>
</evidence>
<gene>
    <name evidence="5" type="ORF">E0W69_003915</name>
</gene>
<name>A0A5P2FY32_9BACT</name>
<accession>A0A5P2FY32</accession>
<dbReference type="Pfam" id="PF01638">
    <property type="entry name" value="HxlR"/>
    <property type="match status" value="1"/>
</dbReference>
<dbReference type="PANTHER" id="PTHR33204:SF18">
    <property type="entry name" value="TRANSCRIPTIONAL REGULATORY PROTEIN"/>
    <property type="match status" value="1"/>
</dbReference>
<dbReference type="RefSeq" id="WP_131328734.1">
    <property type="nucleotide sequence ID" value="NZ_CP044016.1"/>
</dbReference>
<sequence length="121" mass="14193">MEQQKSEKKQLHKKEIRAIQDAMDVLNGKWKINILSSICLYNNRRFSDILNDIEGISNRMLSKELKELEINQLIKRTVMDTQPISVSYNLTEHGKSLKTIINNLTDWGIRHRKMIIGNEDK</sequence>
<feature type="domain" description="HTH hxlR-type" evidence="4">
    <location>
        <begin position="17"/>
        <end position="116"/>
    </location>
</feature>
<dbReference type="GO" id="GO:0003677">
    <property type="term" value="F:DNA binding"/>
    <property type="evidence" value="ECO:0007669"/>
    <property type="project" value="UniProtKB-KW"/>
</dbReference>
<keyword evidence="6" id="KW-1185">Reference proteome</keyword>
<evidence type="ECO:0000313" key="6">
    <source>
        <dbReference type="Proteomes" id="UP000292424"/>
    </source>
</evidence>
<dbReference type="EMBL" id="CP044016">
    <property type="protein sequence ID" value="QES87847.1"/>
    <property type="molecule type" value="Genomic_DNA"/>
</dbReference>
<dbReference type="InterPro" id="IPR036388">
    <property type="entry name" value="WH-like_DNA-bd_sf"/>
</dbReference>
<dbReference type="OrthoDB" id="2619345at2"/>
<keyword evidence="2" id="KW-0238">DNA-binding</keyword>
<keyword evidence="1" id="KW-0805">Transcription regulation</keyword>
<proteinExistence type="predicted"/>
<evidence type="ECO:0000259" key="4">
    <source>
        <dbReference type="PROSITE" id="PS51118"/>
    </source>
</evidence>
<keyword evidence="3" id="KW-0804">Transcription</keyword>
<evidence type="ECO:0000256" key="3">
    <source>
        <dbReference type="ARBA" id="ARBA00023163"/>
    </source>
</evidence>
<dbReference type="AlphaFoldDB" id="A0A5P2FY32"/>
<evidence type="ECO:0000256" key="2">
    <source>
        <dbReference type="ARBA" id="ARBA00023125"/>
    </source>
</evidence>
<organism evidence="5 6">
    <name type="scientific">Rhizosphaericola mali</name>
    <dbReference type="NCBI Taxonomy" id="2545455"/>
    <lineage>
        <taxon>Bacteria</taxon>
        <taxon>Pseudomonadati</taxon>
        <taxon>Bacteroidota</taxon>
        <taxon>Chitinophagia</taxon>
        <taxon>Chitinophagales</taxon>
        <taxon>Chitinophagaceae</taxon>
        <taxon>Rhizosphaericola</taxon>
    </lineage>
</organism>
<dbReference type="PROSITE" id="PS51118">
    <property type="entry name" value="HTH_HXLR"/>
    <property type="match status" value="1"/>
</dbReference>
<protein>
    <submittedName>
        <fullName evidence="5">Helix-turn-helix transcriptional regulator</fullName>
    </submittedName>
</protein>
<dbReference type="InterPro" id="IPR002577">
    <property type="entry name" value="HTH_HxlR"/>
</dbReference>
<dbReference type="InterPro" id="IPR036390">
    <property type="entry name" value="WH_DNA-bd_sf"/>
</dbReference>
<dbReference type="Gene3D" id="1.10.10.10">
    <property type="entry name" value="Winged helix-like DNA-binding domain superfamily/Winged helix DNA-binding domain"/>
    <property type="match status" value="1"/>
</dbReference>
<evidence type="ECO:0000313" key="5">
    <source>
        <dbReference type="EMBL" id="QES87847.1"/>
    </source>
</evidence>
<dbReference type="KEGG" id="arac:E0W69_003915"/>
<dbReference type="PANTHER" id="PTHR33204">
    <property type="entry name" value="TRANSCRIPTIONAL REGULATOR, MARR FAMILY"/>
    <property type="match status" value="1"/>
</dbReference>
<reference evidence="5 6" key="1">
    <citation type="submission" date="2019-09" db="EMBL/GenBank/DDBJ databases">
        <title>Complete genome sequence of Arachidicoccus sp. B3-10 isolated from apple orchard soil.</title>
        <authorList>
            <person name="Kim H.S."/>
            <person name="Han K.-I."/>
            <person name="Suh M.K."/>
            <person name="Lee K.C."/>
            <person name="Eom M.K."/>
            <person name="Kim J.-S."/>
            <person name="Kang S.W."/>
            <person name="Sin Y."/>
            <person name="Lee J.-S."/>
        </authorList>
    </citation>
    <scope>NUCLEOTIDE SEQUENCE [LARGE SCALE GENOMIC DNA]</scope>
    <source>
        <strain evidence="5 6">B3-10</strain>
    </source>
</reference>
<dbReference type="Proteomes" id="UP000292424">
    <property type="component" value="Chromosome"/>
</dbReference>